<evidence type="ECO:0000256" key="1">
    <source>
        <dbReference type="ARBA" id="ARBA00004141"/>
    </source>
</evidence>
<evidence type="ECO:0000256" key="3">
    <source>
        <dbReference type="ARBA" id="ARBA00022692"/>
    </source>
</evidence>
<accession>A0ABM1F5N2</accession>
<proteinExistence type="inferred from homology"/>
<comment type="similarity">
    <text evidence="2">Belongs to the patched family.</text>
</comment>
<protein>
    <submittedName>
        <fullName evidence="9">Protein patched-like</fullName>
    </submittedName>
</protein>
<keyword evidence="8" id="KW-1185">Reference proteome</keyword>
<dbReference type="RefSeq" id="XP_014679753.1">
    <property type="nucleotide sequence ID" value="XM_014824267.1"/>
</dbReference>
<sequence>MAAAKNASTLVTDVRMTLTPMRFSPSPSCACKQTIHHTAAVNDHRPIHCACLYDIFVMLQLTAVLMFVVLLGAATWGITQVEDGLDVTDLVPRHTTEFRFLEARQKYFDFYYMFAVTQGNFDYPKHQKLLHDYHDAFTRIGNIIKNDDGGLPEFWLPLLRDWLISKCS</sequence>
<evidence type="ECO:0000256" key="2">
    <source>
        <dbReference type="ARBA" id="ARBA00005585"/>
    </source>
</evidence>
<evidence type="ECO:0000256" key="5">
    <source>
        <dbReference type="ARBA" id="ARBA00023136"/>
    </source>
</evidence>
<evidence type="ECO:0000256" key="6">
    <source>
        <dbReference type="ARBA" id="ARBA00023180"/>
    </source>
</evidence>
<evidence type="ECO:0000256" key="7">
    <source>
        <dbReference type="SAM" id="Phobius"/>
    </source>
</evidence>
<evidence type="ECO:0000313" key="8">
    <source>
        <dbReference type="Proteomes" id="UP000695022"/>
    </source>
</evidence>
<gene>
    <name evidence="9" type="primary">LOC106819670</name>
</gene>
<keyword evidence="4 7" id="KW-1133">Transmembrane helix</keyword>
<name>A0ABM1F5N2_PRICU</name>
<evidence type="ECO:0000313" key="9">
    <source>
        <dbReference type="RefSeq" id="XP_014679753.1"/>
    </source>
</evidence>
<organism evidence="8 9">
    <name type="scientific">Priapulus caudatus</name>
    <name type="common">Priapulid worm</name>
    <dbReference type="NCBI Taxonomy" id="37621"/>
    <lineage>
        <taxon>Eukaryota</taxon>
        <taxon>Metazoa</taxon>
        <taxon>Ecdysozoa</taxon>
        <taxon>Scalidophora</taxon>
        <taxon>Priapulida</taxon>
        <taxon>Priapulimorpha</taxon>
        <taxon>Priapulimorphida</taxon>
        <taxon>Priapulidae</taxon>
        <taxon>Priapulus</taxon>
    </lineage>
</organism>
<feature type="transmembrane region" description="Helical" evidence="7">
    <location>
        <begin position="55"/>
        <end position="78"/>
    </location>
</feature>
<evidence type="ECO:0000256" key="4">
    <source>
        <dbReference type="ARBA" id="ARBA00022989"/>
    </source>
</evidence>
<dbReference type="Proteomes" id="UP000695022">
    <property type="component" value="Unplaced"/>
</dbReference>
<dbReference type="PANTHER" id="PTHR46022">
    <property type="entry name" value="PROTEIN PATCHED"/>
    <property type="match status" value="1"/>
</dbReference>
<keyword evidence="5 7" id="KW-0472">Membrane</keyword>
<keyword evidence="6" id="KW-0325">Glycoprotein</keyword>
<reference evidence="9" key="1">
    <citation type="submission" date="2025-08" db="UniProtKB">
        <authorList>
            <consortium name="RefSeq"/>
        </authorList>
    </citation>
    <scope>IDENTIFICATION</scope>
</reference>
<dbReference type="GeneID" id="106819670"/>
<keyword evidence="3 7" id="KW-0812">Transmembrane</keyword>
<comment type="subcellular location">
    <subcellularLocation>
        <location evidence="1">Membrane</location>
        <topology evidence="1">Multi-pass membrane protein</topology>
    </subcellularLocation>
</comment>
<dbReference type="PANTHER" id="PTHR46022:SF1">
    <property type="entry name" value="PROTEIN PATCHED"/>
    <property type="match status" value="1"/>
</dbReference>